<proteinExistence type="predicted"/>
<protein>
    <submittedName>
        <fullName evidence="1">Uncharacterized protein</fullName>
    </submittedName>
</protein>
<evidence type="ECO:0000313" key="2">
    <source>
        <dbReference type="Proteomes" id="UP001500363"/>
    </source>
</evidence>
<dbReference type="EMBL" id="BAAANC010000001">
    <property type="protein sequence ID" value="GAA1520012.1"/>
    <property type="molecule type" value="Genomic_DNA"/>
</dbReference>
<comment type="caution">
    <text evidence="1">The sequence shown here is derived from an EMBL/GenBank/DDBJ whole genome shotgun (WGS) entry which is preliminary data.</text>
</comment>
<name>A0ABP4LEM1_9ACTN</name>
<organism evidence="1 2">
    <name type="scientific">Kribbella lupini</name>
    <dbReference type="NCBI Taxonomy" id="291602"/>
    <lineage>
        <taxon>Bacteria</taxon>
        <taxon>Bacillati</taxon>
        <taxon>Actinomycetota</taxon>
        <taxon>Actinomycetes</taxon>
        <taxon>Propionibacteriales</taxon>
        <taxon>Kribbellaceae</taxon>
        <taxon>Kribbella</taxon>
    </lineage>
</organism>
<dbReference type="Proteomes" id="UP001500363">
    <property type="component" value="Unassembled WGS sequence"/>
</dbReference>
<sequence>MSAPELHRTLTALVEAISPPPGGGLRIDRADLLVPLEVTMLPGPDGPRLHARVPHSRWIAGFQPPVAMSRLSVEAVRDGG</sequence>
<dbReference type="RefSeq" id="WP_344172422.1">
    <property type="nucleotide sequence ID" value="NZ_BAAANC010000001.1"/>
</dbReference>
<gene>
    <name evidence="1" type="ORF">GCM10009741_20700</name>
</gene>
<keyword evidence="2" id="KW-1185">Reference proteome</keyword>
<evidence type="ECO:0000313" key="1">
    <source>
        <dbReference type="EMBL" id="GAA1520012.1"/>
    </source>
</evidence>
<reference evidence="2" key="1">
    <citation type="journal article" date="2019" name="Int. J. Syst. Evol. Microbiol.">
        <title>The Global Catalogue of Microorganisms (GCM) 10K type strain sequencing project: providing services to taxonomists for standard genome sequencing and annotation.</title>
        <authorList>
            <consortium name="The Broad Institute Genomics Platform"/>
            <consortium name="The Broad Institute Genome Sequencing Center for Infectious Disease"/>
            <person name="Wu L."/>
            <person name="Ma J."/>
        </authorList>
    </citation>
    <scope>NUCLEOTIDE SEQUENCE [LARGE SCALE GENOMIC DNA]</scope>
    <source>
        <strain evidence="2">JCM 14303</strain>
    </source>
</reference>
<accession>A0ABP4LEM1</accession>